<name>A0A0H2RNM0_9AGAM</name>
<evidence type="ECO:0000313" key="3">
    <source>
        <dbReference type="Proteomes" id="UP000053477"/>
    </source>
</evidence>
<dbReference type="AlphaFoldDB" id="A0A0H2RNM0"/>
<dbReference type="STRING" id="27342.A0A0H2RNM0"/>
<evidence type="ECO:0000256" key="1">
    <source>
        <dbReference type="SAM" id="SignalP"/>
    </source>
</evidence>
<keyword evidence="3" id="KW-1185">Reference proteome</keyword>
<evidence type="ECO:0000313" key="2">
    <source>
        <dbReference type="EMBL" id="KLO13565.1"/>
    </source>
</evidence>
<sequence>MLIKPLLLVLSVAGIQTVLAYPLNPRFPSSNADVTVGAAAAPIPGPPRPPAPAPAAVVDDSLSIEIPSSLPGFGTLKARRAVVPGTTAADFPLAPPPPAPVKLADNLDLSVPIPGPIPNFEVRAVGADAAVNVDLAGPAFGPVPHVPFAPPPPPPVEVSDSLAVDIPESIPGLGFFGARRSPADDAGVPVAPNPARFPFPPPPPPVSIDNSLDVSIPEPAPGALPFPFPLPGFVKRTPSEDAPVKPPGPVVVPDFNPDPFTPDAPGPAFPLPPSPPPLKADDSLDISVPVFLPGLKVRSPNDDAINAGAPAGNAVNLEGSPSAALPIAIPPPQPTPNTIELDVALAPLLSQL</sequence>
<proteinExistence type="predicted"/>
<protein>
    <submittedName>
        <fullName evidence="2">Uncharacterized protein</fullName>
    </submittedName>
</protein>
<dbReference type="EMBL" id="KQ085957">
    <property type="protein sequence ID" value="KLO13565.1"/>
    <property type="molecule type" value="Genomic_DNA"/>
</dbReference>
<dbReference type="InParanoid" id="A0A0H2RNM0"/>
<organism evidence="2 3">
    <name type="scientific">Schizopora paradoxa</name>
    <dbReference type="NCBI Taxonomy" id="27342"/>
    <lineage>
        <taxon>Eukaryota</taxon>
        <taxon>Fungi</taxon>
        <taxon>Dikarya</taxon>
        <taxon>Basidiomycota</taxon>
        <taxon>Agaricomycotina</taxon>
        <taxon>Agaricomycetes</taxon>
        <taxon>Hymenochaetales</taxon>
        <taxon>Schizoporaceae</taxon>
        <taxon>Schizopora</taxon>
    </lineage>
</organism>
<keyword evidence="1" id="KW-0732">Signal</keyword>
<reference evidence="2 3" key="1">
    <citation type="submission" date="2015-04" db="EMBL/GenBank/DDBJ databases">
        <title>Complete genome sequence of Schizopora paradoxa KUC8140, a cosmopolitan wood degrader in East Asia.</title>
        <authorList>
            <consortium name="DOE Joint Genome Institute"/>
            <person name="Min B."/>
            <person name="Park H."/>
            <person name="Jang Y."/>
            <person name="Kim J.-J."/>
            <person name="Kim K.H."/>
            <person name="Pangilinan J."/>
            <person name="Lipzen A."/>
            <person name="Riley R."/>
            <person name="Grigoriev I.V."/>
            <person name="Spatafora J.W."/>
            <person name="Choi I.-G."/>
        </authorList>
    </citation>
    <scope>NUCLEOTIDE SEQUENCE [LARGE SCALE GENOMIC DNA]</scope>
    <source>
        <strain evidence="2 3">KUC8140</strain>
    </source>
</reference>
<feature type="signal peptide" evidence="1">
    <location>
        <begin position="1"/>
        <end position="20"/>
    </location>
</feature>
<feature type="chain" id="PRO_5005201878" evidence="1">
    <location>
        <begin position="21"/>
        <end position="352"/>
    </location>
</feature>
<accession>A0A0H2RNM0</accession>
<gene>
    <name evidence="2" type="ORF">SCHPADRAFT_940234</name>
</gene>
<dbReference type="Proteomes" id="UP000053477">
    <property type="component" value="Unassembled WGS sequence"/>
</dbReference>